<keyword evidence="3" id="KW-1185">Reference proteome</keyword>
<gene>
    <name evidence="2" type="ORF">PENTCL1PPCAC_6454</name>
</gene>
<comment type="caution">
    <text evidence="2">The sequence shown here is derived from an EMBL/GenBank/DDBJ whole genome shotgun (WGS) entry which is preliminary data.</text>
</comment>
<feature type="region of interest" description="Disordered" evidence="1">
    <location>
        <begin position="116"/>
        <end position="175"/>
    </location>
</feature>
<dbReference type="EMBL" id="BTSX01000002">
    <property type="protein sequence ID" value="GMS84279.1"/>
    <property type="molecule type" value="Genomic_DNA"/>
</dbReference>
<accession>A0AAV5SVL4</accession>
<evidence type="ECO:0000256" key="1">
    <source>
        <dbReference type="SAM" id="MobiDB-lite"/>
    </source>
</evidence>
<feature type="compositionally biased region" description="Low complexity" evidence="1">
    <location>
        <begin position="15"/>
        <end position="28"/>
    </location>
</feature>
<feature type="region of interest" description="Disordered" evidence="1">
    <location>
        <begin position="1"/>
        <end position="40"/>
    </location>
</feature>
<evidence type="ECO:0000313" key="3">
    <source>
        <dbReference type="Proteomes" id="UP001432027"/>
    </source>
</evidence>
<evidence type="ECO:0008006" key="4">
    <source>
        <dbReference type="Google" id="ProtNLM"/>
    </source>
</evidence>
<dbReference type="AlphaFoldDB" id="A0AAV5SVL4"/>
<sequence>MVEGVLSGIGGHCGSSSSSHSSSSSSSSSRDRDTKLLIRVSPTVQSERIQSFFDKSLHKADVQPHRPGFVRRVNRKKDGTVLLYIEDAKIANRLVSSFSDSRSKIDGHEFTIDHYRRDHSKSLSSPSTHNGDKTRDKEPSRMCLSERSPSSSKRHSSYSSPSTSRPSTNESTRKE</sequence>
<reference evidence="2" key="1">
    <citation type="submission" date="2023-10" db="EMBL/GenBank/DDBJ databases">
        <title>Genome assembly of Pristionchus species.</title>
        <authorList>
            <person name="Yoshida K."/>
            <person name="Sommer R.J."/>
        </authorList>
    </citation>
    <scope>NUCLEOTIDE SEQUENCE</scope>
    <source>
        <strain evidence="2">RS0144</strain>
    </source>
</reference>
<organism evidence="2 3">
    <name type="scientific">Pristionchus entomophagus</name>
    <dbReference type="NCBI Taxonomy" id="358040"/>
    <lineage>
        <taxon>Eukaryota</taxon>
        <taxon>Metazoa</taxon>
        <taxon>Ecdysozoa</taxon>
        <taxon>Nematoda</taxon>
        <taxon>Chromadorea</taxon>
        <taxon>Rhabditida</taxon>
        <taxon>Rhabditina</taxon>
        <taxon>Diplogasteromorpha</taxon>
        <taxon>Diplogasteroidea</taxon>
        <taxon>Neodiplogasteridae</taxon>
        <taxon>Pristionchus</taxon>
    </lineage>
</organism>
<name>A0AAV5SVL4_9BILA</name>
<evidence type="ECO:0000313" key="2">
    <source>
        <dbReference type="EMBL" id="GMS84279.1"/>
    </source>
</evidence>
<protein>
    <recommendedName>
        <fullName evidence="4">RNA binding protein</fullName>
    </recommendedName>
</protein>
<dbReference type="Proteomes" id="UP001432027">
    <property type="component" value="Unassembled WGS sequence"/>
</dbReference>
<feature type="compositionally biased region" description="Low complexity" evidence="1">
    <location>
        <begin position="145"/>
        <end position="175"/>
    </location>
</feature>
<feature type="compositionally biased region" description="Basic and acidic residues" evidence="1">
    <location>
        <begin position="130"/>
        <end position="140"/>
    </location>
</feature>
<feature type="non-terminal residue" evidence="2">
    <location>
        <position position="175"/>
    </location>
</feature>
<proteinExistence type="predicted"/>